<dbReference type="PANTHER" id="PTHR31279:SF18">
    <property type="entry name" value="PROTEIN EXORDIUM-LIKE 7"/>
    <property type="match status" value="1"/>
</dbReference>
<comment type="subcellular location">
    <subcellularLocation>
        <location evidence="1">Secreted</location>
        <location evidence="1">Extracellular space</location>
        <location evidence="1">Apoplast</location>
    </subcellularLocation>
</comment>
<dbReference type="Pfam" id="PF04674">
    <property type="entry name" value="Phi_1"/>
    <property type="match status" value="1"/>
</dbReference>
<evidence type="ECO:0008006" key="8">
    <source>
        <dbReference type="Google" id="ProtNLM"/>
    </source>
</evidence>
<evidence type="ECO:0000256" key="1">
    <source>
        <dbReference type="ARBA" id="ARBA00004271"/>
    </source>
</evidence>
<evidence type="ECO:0000256" key="5">
    <source>
        <dbReference type="ARBA" id="ARBA00023591"/>
    </source>
</evidence>
<evidence type="ECO:0000256" key="4">
    <source>
        <dbReference type="ARBA" id="ARBA00022729"/>
    </source>
</evidence>
<dbReference type="Proteomes" id="UP000594263">
    <property type="component" value="Unplaced"/>
</dbReference>
<dbReference type="InterPro" id="IPR006766">
    <property type="entry name" value="EXORDIUM-like"/>
</dbReference>
<evidence type="ECO:0000313" key="6">
    <source>
        <dbReference type="EnsemblPlants" id="Kaladp0037s0324.1.v1.1.CDS.1"/>
    </source>
</evidence>
<name>A0A7N0TI34_KALFE</name>
<keyword evidence="3" id="KW-0964">Secreted</keyword>
<accession>A0A7N0TI34</accession>
<dbReference type="GO" id="GO:0048046">
    <property type="term" value="C:apoplast"/>
    <property type="evidence" value="ECO:0007669"/>
    <property type="project" value="UniProtKB-SubCell"/>
</dbReference>
<proteinExistence type="inferred from homology"/>
<protein>
    <recommendedName>
        <fullName evidence="8">Protein EXORDIUM-like 7</fullName>
    </recommendedName>
</protein>
<comment type="similarity">
    <text evidence="5">Belongs to the EXORDIUM family.</text>
</comment>
<dbReference type="Gramene" id="Kaladp0037s0324.1.v1.1">
    <property type="protein sequence ID" value="Kaladp0037s0324.1.v1.1.CDS.1"/>
    <property type="gene ID" value="Kaladp0037s0324.v1.1"/>
</dbReference>
<organism evidence="6 7">
    <name type="scientific">Kalanchoe fedtschenkoi</name>
    <name type="common">Lavender scallops</name>
    <name type="synonym">South American air plant</name>
    <dbReference type="NCBI Taxonomy" id="63787"/>
    <lineage>
        <taxon>Eukaryota</taxon>
        <taxon>Viridiplantae</taxon>
        <taxon>Streptophyta</taxon>
        <taxon>Embryophyta</taxon>
        <taxon>Tracheophyta</taxon>
        <taxon>Spermatophyta</taxon>
        <taxon>Magnoliopsida</taxon>
        <taxon>eudicotyledons</taxon>
        <taxon>Gunneridae</taxon>
        <taxon>Pentapetalae</taxon>
        <taxon>Saxifragales</taxon>
        <taxon>Crassulaceae</taxon>
        <taxon>Kalanchoe</taxon>
    </lineage>
</organism>
<dbReference type="PANTHER" id="PTHR31279">
    <property type="entry name" value="PROTEIN EXORDIUM-LIKE 5"/>
    <property type="match status" value="1"/>
</dbReference>
<keyword evidence="2" id="KW-0052">Apoplast</keyword>
<keyword evidence="7" id="KW-1185">Reference proteome</keyword>
<sequence length="314" mass="35094">MRLSNYEGSSDLVNLEYHMGPVLSSPSINVYIIWYGNWNPRHQDTIRDFIHSLSPYSYTSHPVFPSVIDWWQTVRLYTDQTGSNVTGDVSLAGESYDWRYSHGKSLSRLTMQSVIKNALEGREALPLDTSRGLYMVLTSWDVQVQDFCRAVCGFHYFTFPSIVGVTLPYAWVGYSGTQCPGLCAYPFAPPVSHQRHYTHSVNDNSEISLFRAPNGDPGVDGMISVMAHELAEASTDPFVNAWYAGDDPTAPTEIADLCVGVYGTGGGGSGYVGSVYKDKWGRGYNVYGVRGRRFLIQWVWDPEKKRCFGPNAMD</sequence>
<dbReference type="EnsemblPlants" id="Kaladp0037s0324.1.v1.1">
    <property type="protein sequence ID" value="Kaladp0037s0324.1.v1.1.CDS.1"/>
    <property type="gene ID" value="Kaladp0037s0324.v1.1"/>
</dbReference>
<keyword evidence="4" id="KW-0732">Signal</keyword>
<reference evidence="6" key="1">
    <citation type="submission" date="2021-01" db="UniProtKB">
        <authorList>
            <consortium name="EnsemblPlants"/>
        </authorList>
    </citation>
    <scope>IDENTIFICATION</scope>
</reference>
<dbReference type="OMA" id="YPFAWPN"/>
<evidence type="ECO:0000313" key="7">
    <source>
        <dbReference type="Proteomes" id="UP000594263"/>
    </source>
</evidence>
<evidence type="ECO:0000256" key="3">
    <source>
        <dbReference type="ARBA" id="ARBA00022525"/>
    </source>
</evidence>
<dbReference type="AlphaFoldDB" id="A0A7N0TI34"/>
<evidence type="ECO:0000256" key="2">
    <source>
        <dbReference type="ARBA" id="ARBA00022523"/>
    </source>
</evidence>